<feature type="transmembrane region" description="Helical" evidence="7">
    <location>
        <begin position="138"/>
        <end position="157"/>
    </location>
</feature>
<dbReference type="Proteomes" id="UP000694941">
    <property type="component" value="Unplaced"/>
</dbReference>
<evidence type="ECO:0000259" key="9">
    <source>
        <dbReference type="Pfam" id="PF07662"/>
    </source>
</evidence>
<accession>A0ABM1C516</accession>
<evidence type="ECO:0000256" key="7">
    <source>
        <dbReference type="RuleBase" id="RU362018"/>
    </source>
</evidence>
<dbReference type="Pfam" id="PF01773">
    <property type="entry name" value="Nucleos_tra2_N"/>
    <property type="match status" value="1"/>
</dbReference>
<dbReference type="InterPro" id="IPR018270">
    <property type="entry name" value="C_nuclsd_transpt_met_bac"/>
</dbReference>
<dbReference type="Pfam" id="PF07662">
    <property type="entry name" value="Nucleos_tra2_C"/>
    <property type="match status" value="1"/>
</dbReference>
<dbReference type="InterPro" id="IPR002668">
    <property type="entry name" value="CNT_N_dom"/>
</dbReference>
<organism evidence="11 12">
    <name type="scientific">Limulus polyphemus</name>
    <name type="common">Atlantic horseshoe crab</name>
    <dbReference type="NCBI Taxonomy" id="6850"/>
    <lineage>
        <taxon>Eukaryota</taxon>
        <taxon>Metazoa</taxon>
        <taxon>Ecdysozoa</taxon>
        <taxon>Arthropoda</taxon>
        <taxon>Chelicerata</taxon>
        <taxon>Merostomata</taxon>
        <taxon>Xiphosura</taxon>
        <taxon>Limulidae</taxon>
        <taxon>Limulus</taxon>
    </lineage>
</organism>
<evidence type="ECO:0000313" key="11">
    <source>
        <dbReference type="Proteomes" id="UP000694941"/>
    </source>
</evidence>
<keyword evidence="5 7" id="KW-1133">Transmembrane helix</keyword>
<name>A0ABM1C516_LIMPO</name>
<feature type="domain" description="Concentrative nucleoside transporter N-terminal" evidence="8">
    <location>
        <begin position="146"/>
        <end position="218"/>
    </location>
</feature>
<feature type="transmembrane region" description="Helical" evidence="7">
    <location>
        <begin position="391"/>
        <end position="412"/>
    </location>
</feature>
<keyword evidence="3" id="KW-1003">Cell membrane</keyword>
<evidence type="ECO:0000256" key="2">
    <source>
        <dbReference type="ARBA" id="ARBA00009033"/>
    </source>
</evidence>
<reference evidence="12" key="1">
    <citation type="submission" date="2025-08" db="UniProtKB">
        <authorList>
            <consortium name="RefSeq"/>
        </authorList>
    </citation>
    <scope>IDENTIFICATION</scope>
    <source>
        <tissue evidence="12">Muscle</tissue>
    </source>
</reference>
<feature type="transmembrane region" description="Helical" evidence="7">
    <location>
        <begin position="526"/>
        <end position="548"/>
    </location>
</feature>
<feature type="domain" description="Concentrative nucleoside transporter C-terminal" evidence="9">
    <location>
        <begin position="337"/>
        <end position="545"/>
    </location>
</feature>
<dbReference type="InterPro" id="IPR008276">
    <property type="entry name" value="C_nuclsd_transpt"/>
</dbReference>
<feature type="transmembrane region" description="Helical" evidence="7">
    <location>
        <begin position="114"/>
        <end position="132"/>
    </location>
</feature>
<evidence type="ECO:0000256" key="5">
    <source>
        <dbReference type="ARBA" id="ARBA00022989"/>
    </source>
</evidence>
<dbReference type="RefSeq" id="XP_013794292.2">
    <property type="nucleotide sequence ID" value="XM_013938838.2"/>
</dbReference>
<dbReference type="InterPro" id="IPR011657">
    <property type="entry name" value="CNT_C_dom"/>
</dbReference>
<keyword evidence="4 7" id="KW-0812">Transmembrane</keyword>
<evidence type="ECO:0000256" key="3">
    <source>
        <dbReference type="ARBA" id="ARBA00022475"/>
    </source>
</evidence>
<evidence type="ECO:0000256" key="6">
    <source>
        <dbReference type="ARBA" id="ARBA00023136"/>
    </source>
</evidence>
<feature type="domain" description="Nucleoside transporter/FeoB GTPase Gate" evidence="10">
    <location>
        <begin position="234"/>
        <end position="332"/>
    </location>
</feature>
<evidence type="ECO:0000256" key="4">
    <source>
        <dbReference type="ARBA" id="ARBA00022692"/>
    </source>
</evidence>
<feature type="transmembrane region" description="Helical" evidence="7">
    <location>
        <begin position="38"/>
        <end position="55"/>
    </location>
</feature>
<evidence type="ECO:0000256" key="1">
    <source>
        <dbReference type="ARBA" id="ARBA00004651"/>
    </source>
</evidence>
<evidence type="ECO:0000259" key="8">
    <source>
        <dbReference type="Pfam" id="PF01773"/>
    </source>
</evidence>
<keyword evidence="6 7" id="KW-0472">Membrane</keyword>
<evidence type="ECO:0000259" key="10">
    <source>
        <dbReference type="Pfam" id="PF07670"/>
    </source>
</evidence>
<feature type="transmembrane region" description="Helical" evidence="7">
    <location>
        <begin position="233"/>
        <end position="254"/>
    </location>
</feature>
<feature type="transmembrane region" description="Helical" evidence="7">
    <location>
        <begin position="433"/>
        <end position="450"/>
    </location>
</feature>
<gene>
    <name evidence="12" type="primary">LOC106478308</name>
</gene>
<dbReference type="NCBIfam" id="TIGR00804">
    <property type="entry name" value="nupC"/>
    <property type="match status" value="1"/>
</dbReference>
<keyword evidence="7" id="KW-0813">Transport</keyword>
<feature type="transmembrane region" description="Helical" evidence="7">
    <location>
        <begin position="75"/>
        <end position="93"/>
    </location>
</feature>
<proteinExistence type="inferred from homology"/>
<dbReference type="PANTHER" id="PTHR10590:SF4">
    <property type="entry name" value="SOLUTE CARRIER FAMILY 28 MEMBER 3"/>
    <property type="match status" value="1"/>
</dbReference>
<keyword evidence="11" id="KW-1185">Reference proteome</keyword>
<dbReference type="InterPro" id="IPR011642">
    <property type="entry name" value="Gate_dom"/>
</dbReference>
<feature type="transmembrane region" description="Helical" evidence="7">
    <location>
        <begin position="490"/>
        <end position="514"/>
    </location>
</feature>
<dbReference type="PANTHER" id="PTHR10590">
    <property type="entry name" value="SODIUM/NUCLEOSIDE COTRANSPORTER"/>
    <property type="match status" value="1"/>
</dbReference>
<protein>
    <recommendedName>
        <fullName evidence="7">Sodium/nucleoside cotransporter</fullName>
    </recommendedName>
</protein>
<dbReference type="GeneID" id="106478308"/>
<evidence type="ECO:0000313" key="12">
    <source>
        <dbReference type="RefSeq" id="XP_013794292.2"/>
    </source>
</evidence>
<comment type="subcellular location">
    <subcellularLocation>
        <location evidence="1">Cell membrane</location>
        <topology evidence="1">Multi-pass membrane protein</topology>
    </subcellularLocation>
</comment>
<comment type="similarity">
    <text evidence="2 7">Belongs to the concentrative nucleoside transporter (CNT) (TC 2.A.41) family.</text>
</comment>
<sequence>MKMENTSVGDKMGLGQASEDIAVSQGFPRHLRNRLKKITCWITATLLFLTYNVYLGFSLHHSWLLSSSWCHDVRLLVLLTVIVYGSIVYYVLLKQWLFQPLINVFIGCFRRMPYSGTGWIVLYLGIGIFLIVDTRDNRARLISAGGLVVLVALGYVFSAHRTKVKWRQVLWGSTLQFGFGLLILRWDVGQEIFSCLGDKVKTFLEFTDFGSTFVFGYLITGKMDDLPVQPAPFAFKILCVILFFSFCTSVLYYCGIMQRLVINIGWFLQKTVGTTSCESMNAAGNIFLGQTEAPLLIQPYLPLLTKSEIHAVMTGGFASIAGSVMAAFISFGVSPSHLLSASVMSAPAALAYSKLFYPETEESRTDAKNISIEKGKEHNVLEAATNGVSSAIPLVANIAANLIAFIAFLRFLDSSLTWFGSLIGWDFITFEWLLSKIFVPLAFIMGVPWIDCQEVSRLIGIKTTVNEFVAYAELGKLIEKQTLTPRSEAIATYALCGFSNISAIGIQLGALGTLAPSRKNDIARVAVRAMIAGSAACFMTACIAGTLLDEPINSTPNFSEWSFSILSSFNDVRADNSSNLLA</sequence>
<dbReference type="Pfam" id="PF07670">
    <property type="entry name" value="Gate"/>
    <property type="match status" value="1"/>
</dbReference>